<keyword evidence="7" id="KW-0325">Glycoprotein</keyword>
<evidence type="ECO:0000256" key="6">
    <source>
        <dbReference type="ARBA" id="ARBA00023157"/>
    </source>
</evidence>
<sequence>SLLFFKVTKPTEISALPGDAVTIWCQHTANVGEIIHWFKQTKDAVPHSIVYQVATFQSKKQHVSYQNDYKADRFTTSLHEKNTSLTILNVEVSDSGLYFCAWGSIQIIFGGGTHLDIGVKIVKNPGTETEAPTRDDKVPVSDVSSDCSGNIFYMSTIILGALVAILIITSLTFLFIKIRKTQKKDADQNHPPSLRGDNEMSLKHMFFNFLQEDLSSPYTYVQFSELKTRRASRNTEENDVVYSATR</sequence>
<keyword evidence="5 8" id="KW-0472">Membrane</keyword>
<dbReference type="STRING" id="623744.A0A553MZW2"/>
<evidence type="ECO:0000256" key="5">
    <source>
        <dbReference type="ARBA" id="ARBA00023136"/>
    </source>
</evidence>
<dbReference type="InterPro" id="IPR007110">
    <property type="entry name" value="Ig-like_dom"/>
</dbReference>
<dbReference type="GO" id="GO:0005886">
    <property type="term" value="C:plasma membrane"/>
    <property type="evidence" value="ECO:0007669"/>
    <property type="project" value="UniProtKB-SubCell"/>
</dbReference>
<dbReference type="InterPro" id="IPR013783">
    <property type="entry name" value="Ig-like_fold"/>
</dbReference>
<dbReference type="SMART" id="SM00409">
    <property type="entry name" value="IG"/>
    <property type="match status" value="1"/>
</dbReference>
<dbReference type="SUPFAM" id="SSF48726">
    <property type="entry name" value="Immunoglobulin"/>
    <property type="match status" value="1"/>
</dbReference>
<dbReference type="InterPro" id="IPR036179">
    <property type="entry name" value="Ig-like_dom_sf"/>
</dbReference>
<evidence type="ECO:0000256" key="8">
    <source>
        <dbReference type="SAM" id="Phobius"/>
    </source>
</evidence>
<accession>A0A553MZW2</accession>
<dbReference type="Proteomes" id="UP000316079">
    <property type="component" value="Unassembled WGS sequence"/>
</dbReference>
<dbReference type="SMART" id="SM00406">
    <property type="entry name" value="IGv"/>
    <property type="match status" value="1"/>
</dbReference>
<reference evidence="10 11" key="1">
    <citation type="journal article" date="2019" name="Sci. Data">
        <title>Hybrid genome assembly and annotation of Danionella translucida.</title>
        <authorList>
            <person name="Kadobianskyi M."/>
            <person name="Schulze L."/>
            <person name="Schuelke M."/>
            <person name="Judkewitz B."/>
        </authorList>
    </citation>
    <scope>NUCLEOTIDE SEQUENCE [LARGE SCALE GENOMIC DNA]</scope>
    <source>
        <strain evidence="10 11">Bolton</strain>
    </source>
</reference>
<evidence type="ECO:0000256" key="1">
    <source>
        <dbReference type="ARBA" id="ARBA00004236"/>
    </source>
</evidence>
<dbReference type="PROSITE" id="PS50835">
    <property type="entry name" value="IG_LIKE"/>
    <property type="match status" value="1"/>
</dbReference>
<keyword evidence="11" id="KW-1185">Reference proteome</keyword>
<dbReference type="PANTHER" id="PTHR19433">
    <property type="entry name" value="T-CELL RECEPTOR ALPHA CHAIN V REGION-RELATED"/>
    <property type="match status" value="1"/>
</dbReference>
<feature type="transmembrane region" description="Helical" evidence="8">
    <location>
        <begin position="151"/>
        <end position="176"/>
    </location>
</feature>
<feature type="domain" description="Ig-like" evidence="9">
    <location>
        <begin position="1"/>
        <end position="100"/>
    </location>
</feature>
<evidence type="ECO:0000313" key="10">
    <source>
        <dbReference type="EMBL" id="TRY58719.1"/>
    </source>
</evidence>
<dbReference type="Pfam" id="PF07686">
    <property type="entry name" value="V-set"/>
    <property type="match status" value="1"/>
</dbReference>
<dbReference type="InterPro" id="IPR052051">
    <property type="entry name" value="TCR_complex_component"/>
</dbReference>
<dbReference type="InterPro" id="IPR013106">
    <property type="entry name" value="Ig_V-set"/>
</dbReference>
<protein>
    <recommendedName>
        <fullName evidence="9">Ig-like domain-containing protein</fullName>
    </recommendedName>
</protein>
<organism evidence="10 11">
    <name type="scientific">Danionella cerebrum</name>
    <dbReference type="NCBI Taxonomy" id="2873325"/>
    <lineage>
        <taxon>Eukaryota</taxon>
        <taxon>Metazoa</taxon>
        <taxon>Chordata</taxon>
        <taxon>Craniata</taxon>
        <taxon>Vertebrata</taxon>
        <taxon>Euteleostomi</taxon>
        <taxon>Actinopterygii</taxon>
        <taxon>Neopterygii</taxon>
        <taxon>Teleostei</taxon>
        <taxon>Ostariophysi</taxon>
        <taxon>Cypriniformes</taxon>
        <taxon>Danionidae</taxon>
        <taxon>Danioninae</taxon>
        <taxon>Danionella</taxon>
    </lineage>
</organism>
<evidence type="ECO:0000256" key="2">
    <source>
        <dbReference type="ARBA" id="ARBA00022475"/>
    </source>
</evidence>
<keyword evidence="6" id="KW-1015">Disulfide bond</keyword>
<dbReference type="EMBL" id="SRMA01027173">
    <property type="protein sequence ID" value="TRY58719.1"/>
    <property type="molecule type" value="Genomic_DNA"/>
</dbReference>
<evidence type="ECO:0000259" key="9">
    <source>
        <dbReference type="PROSITE" id="PS50835"/>
    </source>
</evidence>
<keyword evidence="2" id="KW-1003">Cell membrane</keyword>
<feature type="non-terminal residue" evidence="10">
    <location>
        <position position="1"/>
    </location>
</feature>
<name>A0A553MZW2_9TELE</name>
<dbReference type="CDD" id="cd00099">
    <property type="entry name" value="IgV"/>
    <property type="match status" value="1"/>
</dbReference>
<dbReference type="GO" id="GO:0002376">
    <property type="term" value="P:immune system process"/>
    <property type="evidence" value="ECO:0007669"/>
    <property type="project" value="UniProtKB-KW"/>
</dbReference>
<keyword evidence="3" id="KW-0732">Signal</keyword>
<evidence type="ECO:0000256" key="3">
    <source>
        <dbReference type="ARBA" id="ARBA00022729"/>
    </source>
</evidence>
<dbReference type="GO" id="GO:0009617">
    <property type="term" value="P:response to bacterium"/>
    <property type="evidence" value="ECO:0007669"/>
    <property type="project" value="TreeGrafter"/>
</dbReference>
<dbReference type="AlphaFoldDB" id="A0A553MZW2"/>
<dbReference type="PANTHER" id="PTHR19433:SF111">
    <property type="entry name" value="T CELL RECEPTOR ALPHA VARIABLE 4"/>
    <property type="match status" value="1"/>
</dbReference>
<dbReference type="OrthoDB" id="9932608at2759"/>
<keyword evidence="8" id="KW-0812">Transmembrane</keyword>
<evidence type="ECO:0000313" key="11">
    <source>
        <dbReference type="Proteomes" id="UP000316079"/>
    </source>
</evidence>
<dbReference type="InterPro" id="IPR003599">
    <property type="entry name" value="Ig_sub"/>
</dbReference>
<proteinExistence type="predicted"/>
<keyword evidence="8" id="KW-1133">Transmembrane helix</keyword>
<evidence type="ECO:0000256" key="7">
    <source>
        <dbReference type="ARBA" id="ARBA00023180"/>
    </source>
</evidence>
<gene>
    <name evidence="10" type="ORF">DNTS_001269</name>
</gene>
<comment type="caution">
    <text evidence="10">The sequence shown here is derived from an EMBL/GenBank/DDBJ whole genome shotgun (WGS) entry which is preliminary data.</text>
</comment>
<keyword evidence="4" id="KW-0391">Immunity</keyword>
<evidence type="ECO:0000256" key="4">
    <source>
        <dbReference type="ARBA" id="ARBA00022859"/>
    </source>
</evidence>
<comment type="subcellular location">
    <subcellularLocation>
        <location evidence="1">Cell membrane</location>
    </subcellularLocation>
</comment>
<dbReference type="Gene3D" id="2.60.40.10">
    <property type="entry name" value="Immunoglobulins"/>
    <property type="match status" value="1"/>
</dbReference>